<protein>
    <recommendedName>
        <fullName evidence="8">Blue (type 1) copper domain-containing protein</fullName>
    </recommendedName>
</protein>
<dbReference type="Proteomes" id="UP000585802">
    <property type="component" value="Unassembled WGS sequence"/>
</dbReference>
<evidence type="ECO:0000256" key="3">
    <source>
        <dbReference type="ARBA" id="ARBA00022723"/>
    </source>
</evidence>
<evidence type="ECO:0000313" key="9">
    <source>
        <dbReference type="EMBL" id="HIF37551.1"/>
    </source>
</evidence>
<dbReference type="InterPro" id="IPR008972">
    <property type="entry name" value="Cupredoxin"/>
</dbReference>
<dbReference type="PANTHER" id="PTHR34192">
    <property type="entry name" value="PLASTOCYANIN MAJOR ISOFORM, CHLOROPLASTIC-RELATED"/>
    <property type="match status" value="1"/>
</dbReference>
<keyword evidence="5" id="KW-0186">Copper</keyword>
<comment type="subcellular location">
    <subcellularLocation>
        <location evidence="1">Membrane</location>
    </subcellularLocation>
</comment>
<dbReference type="AlphaFoldDB" id="A0A7J4GX93"/>
<dbReference type="SUPFAM" id="SSF49503">
    <property type="entry name" value="Cupredoxins"/>
    <property type="match status" value="1"/>
</dbReference>
<feature type="domain" description="Blue (type 1) copper" evidence="8">
    <location>
        <begin position="992"/>
        <end position="1083"/>
    </location>
</feature>
<sequence>MNLSRLAALAVFFMMIMSTFVTVPTYNVGAMEGGCMDYDDTNDNGLYDEGEPCYDDDDGGRPPGEGEGCMDYDDTNDNGLYDEGEPCYDEFEPEFDYQSVLVDMISLSQWDVNIGGHFSVEESNEMRYMIAEMCDMLGVVPSTPNVISQPCLDAFVEMMNNDSFDDFEPDMCDAFGLTDDQCEDFTSCEEGGGLSCLRVMQELCGDTTSPGPYDICRHWEDSDMMTIIGAMFDYEVLASPTEDQATAFLESIEAIWGDGGHYQPEDIANYDVHHFNIIEEEVANYTVDIHGVHNETTGEGFEPTYVYLYEGTLDYPTSDEVPWIKGNNRVCEYVSAVDLSVDCSNSLGGLLEVGAYSMFITNSCNHQWEYNESSDSHDFVGYDCQYGSYNLSIYNDDNGSHVDDIVGEISTDDPEFTFADVHVSHRHDSEEFAFFPYYDTSDYQLTAGDDTAYFYSAQEAADDNQTLMVWLYDGSFDSTQWYENLMYVSSGRENDDDSDNHSYFNMSEFEPGTYIFVTTGEHTHANGSYDAGVYAKDDVALTSWSGQLDDSDDRAYFTYGYHEYYQNNDHDDNGDDFGKSVFENIEAWRDDSQTGVVAANNIVDIFWAADAAGMFHGDNNNHCEDGHCDEASHCEDGHCGGDSHCDDGHCGEEHHCDDGHCNASDGGHCEDGHCNDDHCNDGHCGDGPGEGDCPFTDQETCEVLQYLCNDEDDGGNPVMCGWEAAHYCLENEDSGCDEIVAACASPVSTEHASICAAYNDFNHDAFHAEHDGGGGVYLDGIEGEETPHNWDDDKGTLDPENIVGDIMLHDNSSIIMSNEFVLTFDPVDNTLSEHIFEIVDVGDDMGYHCWSEPGMSGYEMRISFDLVNDGTEDCGDGADEPQDMDDDGVNDSWFDCNDPTGTQVNMEKTNDGTEDCPNGADEGVYLGDGPDLNFTFSVLPEYEIVSCTNCSDSVISDDKTTVTFTISNGEDISIVFREVSTQPDCDHVVGVGADYTFNPAELDIKVGETVCWQWENAPDAHNVIEIDVAYDASLNITEIMAGFNSGAVSNSGDFRHTFSEDNQTHYYVCEPHATMGMAGTVTVGAGSEGDRIPEVLEDSGLPNVSFMVGALVLVGAASLRRRIH</sequence>
<evidence type="ECO:0000256" key="4">
    <source>
        <dbReference type="ARBA" id="ARBA00022982"/>
    </source>
</evidence>
<dbReference type="Gene3D" id="2.60.40.420">
    <property type="entry name" value="Cupredoxins - blue copper proteins"/>
    <property type="match status" value="1"/>
</dbReference>
<comment type="caution">
    <text evidence="9">The sequence shown here is derived from an EMBL/GenBank/DDBJ whole genome shotgun (WGS) entry which is preliminary data.</text>
</comment>
<evidence type="ECO:0000256" key="6">
    <source>
        <dbReference type="ARBA" id="ARBA00023136"/>
    </source>
</evidence>
<dbReference type="PANTHER" id="PTHR34192:SF10">
    <property type="entry name" value="PLASTOCYANIN MAJOR ISOFORM, CHLOROPLASTIC-RELATED"/>
    <property type="match status" value="1"/>
</dbReference>
<proteinExistence type="predicted"/>
<evidence type="ECO:0000256" key="1">
    <source>
        <dbReference type="ARBA" id="ARBA00004370"/>
    </source>
</evidence>
<dbReference type="GO" id="GO:0016020">
    <property type="term" value="C:membrane"/>
    <property type="evidence" value="ECO:0007669"/>
    <property type="project" value="UniProtKB-SubCell"/>
</dbReference>
<keyword evidence="2" id="KW-0813">Transport</keyword>
<evidence type="ECO:0000259" key="8">
    <source>
        <dbReference type="Pfam" id="PF00127"/>
    </source>
</evidence>
<dbReference type="EMBL" id="DUCX01000065">
    <property type="protein sequence ID" value="HIF37551.1"/>
    <property type="molecule type" value="Genomic_DNA"/>
</dbReference>
<organism evidence="9 10">
    <name type="scientific">Marine Group III euryarchaeote</name>
    <dbReference type="NCBI Taxonomy" id="2173149"/>
    <lineage>
        <taxon>Archaea</taxon>
        <taxon>Methanobacteriati</taxon>
        <taxon>Thermoplasmatota</taxon>
        <taxon>Thermoplasmata</taxon>
        <taxon>Candidatus Thermoprofundales</taxon>
    </lineage>
</organism>
<evidence type="ECO:0000256" key="5">
    <source>
        <dbReference type="ARBA" id="ARBA00023008"/>
    </source>
</evidence>
<evidence type="ECO:0000256" key="7">
    <source>
        <dbReference type="SAM" id="MobiDB-lite"/>
    </source>
</evidence>
<accession>A0A7J4GX93</accession>
<dbReference type="GO" id="GO:0009055">
    <property type="term" value="F:electron transfer activity"/>
    <property type="evidence" value="ECO:0007669"/>
    <property type="project" value="InterPro"/>
</dbReference>
<evidence type="ECO:0000256" key="2">
    <source>
        <dbReference type="ARBA" id="ARBA00022448"/>
    </source>
</evidence>
<evidence type="ECO:0000313" key="10">
    <source>
        <dbReference type="Proteomes" id="UP000585802"/>
    </source>
</evidence>
<name>A0A7J4GX93_9ARCH</name>
<keyword evidence="3" id="KW-0479">Metal-binding</keyword>
<gene>
    <name evidence="9" type="ORF">EYQ70_04055</name>
</gene>
<feature type="region of interest" description="Disordered" evidence="7">
    <location>
        <begin position="46"/>
        <end position="70"/>
    </location>
</feature>
<dbReference type="GO" id="GO:0005507">
    <property type="term" value="F:copper ion binding"/>
    <property type="evidence" value="ECO:0007669"/>
    <property type="project" value="InterPro"/>
</dbReference>
<keyword evidence="6" id="KW-0472">Membrane</keyword>
<keyword evidence="4" id="KW-0249">Electron transport</keyword>
<dbReference type="InterPro" id="IPR000923">
    <property type="entry name" value="BlueCu_1"/>
</dbReference>
<feature type="compositionally biased region" description="Acidic residues" evidence="7">
    <location>
        <begin position="46"/>
        <end position="58"/>
    </location>
</feature>
<dbReference type="Pfam" id="PF00127">
    <property type="entry name" value="Copper-bind"/>
    <property type="match status" value="1"/>
</dbReference>
<reference evidence="10" key="1">
    <citation type="journal article" date="2019" name="bioRxiv">
        <title>Genome diversification in globally distributed novel marine Proteobacteria is linked to environmental adaptation.</title>
        <authorList>
            <person name="Zhou Z."/>
            <person name="Tran P.Q."/>
            <person name="Kieft K."/>
            <person name="Anantharaman K."/>
        </authorList>
    </citation>
    <scope>NUCLEOTIDE SEQUENCE [LARGE SCALE GENOMIC DNA]</scope>
</reference>